<comment type="similarity">
    <text evidence="2">Belongs to the MTB12 family.</text>
</comment>
<protein>
    <recommendedName>
        <fullName evidence="4">Low molecular weight antigen MTB12-like C-terminal domain-containing protein</fullName>
    </recommendedName>
</protein>
<evidence type="ECO:0000313" key="6">
    <source>
        <dbReference type="Proteomes" id="UP000655868"/>
    </source>
</evidence>
<dbReference type="PROSITE" id="PS51257">
    <property type="entry name" value="PROKAR_LIPOPROTEIN"/>
    <property type="match status" value="1"/>
</dbReference>
<dbReference type="RefSeq" id="WP_199703446.1">
    <property type="nucleotide sequence ID" value="NZ_JAEMNV010000002.1"/>
</dbReference>
<name>A0A934NP98_9NOCA</name>
<gene>
    <name evidence="5" type="ORF">JGU71_07865</name>
</gene>
<keyword evidence="6" id="KW-1185">Reference proteome</keyword>
<feature type="domain" description="Low molecular weight antigen MTB12-like C-terminal" evidence="4">
    <location>
        <begin position="51"/>
        <end position="152"/>
    </location>
</feature>
<dbReference type="AlphaFoldDB" id="A0A934NP98"/>
<keyword evidence="1 3" id="KW-0732">Signal</keyword>
<sequence length="155" mass="16043">MTTARKLLLCSAIGLTLAGCTETGSPAPDSGAFVEATSFVPAPPQLSAQSLPTPQQLSALVNAARNYGVDVADRVKMIEGNDDDNYQAAQKFATGSSAQTVEFTSVIDLGNGLISATGVNRSDNGFELEGSINFVADDGVWKIKRDLVCALVGGC</sequence>
<feature type="signal peptide" evidence="3">
    <location>
        <begin position="1"/>
        <end position="18"/>
    </location>
</feature>
<evidence type="ECO:0000313" key="5">
    <source>
        <dbReference type="EMBL" id="MBJ8338800.1"/>
    </source>
</evidence>
<evidence type="ECO:0000256" key="1">
    <source>
        <dbReference type="ARBA" id="ARBA00022729"/>
    </source>
</evidence>
<evidence type="ECO:0000256" key="3">
    <source>
        <dbReference type="SAM" id="SignalP"/>
    </source>
</evidence>
<reference evidence="5" key="1">
    <citation type="submission" date="2020-12" db="EMBL/GenBank/DDBJ databases">
        <title>Antrihabitans popcorni sp. nov. and Antrihabitans auranticaus sp. nov., isolated from a larva cave.</title>
        <authorList>
            <person name="Lee S.D."/>
            <person name="Kim I.S."/>
        </authorList>
    </citation>
    <scope>NUCLEOTIDE SEQUENCE</scope>
    <source>
        <strain evidence="5">YC3-6</strain>
    </source>
</reference>
<dbReference type="Pfam" id="PF26580">
    <property type="entry name" value="Mtb12_C"/>
    <property type="match status" value="1"/>
</dbReference>
<dbReference type="EMBL" id="JAEMNV010000002">
    <property type="protein sequence ID" value="MBJ8338800.1"/>
    <property type="molecule type" value="Genomic_DNA"/>
</dbReference>
<feature type="chain" id="PRO_5038744712" description="Low molecular weight antigen MTB12-like C-terminal domain-containing protein" evidence="3">
    <location>
        <begin position="19"/>
        <end position="155"/>
    </location>
</feature>
<evidence type="ECO:0000259" key="4">
    <source>
        <dbReference type="Pfam" id="PF26580"/>
    </source>
</evidence>
<comment type="caution">
    <text evidence="5">The sequence shown here is derived from an EMBL/GenBank/DDBJ whole genome shotgun (WGS) entry which is preliminary data.</text>
</comment>
<organism evidence="5 6">
    <name type="scientific">Antrihabitans stalagmiti</name>
    <dbReference type="NCBI Taxonomy" id="2799499"/>
    <lineage>
        <taxon>Bacteria</taxon>
        <taxon>Bacillati</taxon>
        <taxon>Actinomycetota</taxon>
        <taxon>Actinomycetes</taxon>
        <taxon>Mycobacteriales</taxon>
        <taxon>Nocardiaceae</taxon>
        <taxon>Antrihabitans</taxon>
    </lineage>
</organism>
<dbReference type="Proteomes" id="UP000655868">
    <property type="component" value="Unassembled WGS sequence"/>
</dbReference>
<dbReference type="InterPro" id="IPR058644">
    <property type="entry name" value="Mtb12-like_C"/>
</dbReference>
<evidence type="ECO:0000256" key="2">
    <source>
        <dbReference type="ARBA" id="ARBA00093774"/>
    </source>
</evidence>
<proteinExistence type="inferred from homology"/>
<accession>A0A934NP98</accession>